<dbReference type="InterPro" id="IPR035985">
    <property type="entry name" value="Ubiquitin-activating_enz"/>
</dbReference>
<dbReference type="PANTHER" id="PTHR43267">
    <property type="entry name" value="TRNA THREONYLCARBAMOYLADENOSINE DEHYDRATASE"/>
    <property type="match status" value="1"/>
</dbReference>
<dbReference type="GO" id="GO:0008641">
    <property type="term" value="F:ubiquitin-like modifier activating enzyme activity"/>
    <property type="evidence" value="ECO:0007669"/>
    <property type="project" value="InterPro"/>
</dbReference>
<evidence type="ECO:0000259" key="2">
    <source>
        <dbReference type="Pfam" id="PF00899"/>
    </source>
</evidence>
<feature type="region of interest" description="Disordered" evidence="1">
    <location>
        <begin position="201"/>
        <end position="222"/>
    </location>
</feature>
<dbReference type="GO" id="GO:0061504">
    <property type="term" value="P:cyclic threonylcarbamoyladenosine biosynthetic process"/>
    <property type="evidence" value="ECO:0007669"/>
    <property type="project" value="TreeGrafter"/>
</dbReference>
<evidence type="ECO:0000256" key="1">
    <source>
        <dbReference type="SAM" id="MobiDB-lite"/>
    </source>
</evidence>
<gene>
    <name evidence="3" type="ORF">MAGMO_0968</name>
</gene>
<dbReference type="Pfam" id="PF00899">
    <property type="entry name" value="ThiF"/>
    <property type="match status" value="1"/>
</dbReference>
<evidence type="ECO:0000313" key="3">
    <source>
        <dbReference type="EMBL" id="CRH05166.1"/>
    </source>
</evidence>
<dbReference type="CDD" id="cd00755">
    <property type="entry name" value="YgdL_like"/>
    <property type="match status" value="1"/>
</dbReference>
<dbReference type="EMBL" id="LO017727">
    <property type="protein sequence ID" value="CRH05166.1"/>
    <property type="molecule type" value="Genomic_DNA"/>
</dbReference>
<dbReference type="InterPro" id="IPR045886">
    <property type="entry name" value="ThiF/MoeB/HesA"/>
</dbReference>
<accession>A0A1S7LH91</accession>
<dbReference type="PANTHER" id="PTHR43267:SF1">
    <property type="entry name" value="TRNA THREONYLCARBAMOYLADENOSINE DEHYDRATASE"/>
    <property type="match status" value="1"/>
</dbReference>
<protein>
    <recommendedName>
        <fullName evidence="2">THIF-type NAD/FAD binding fold domain-containing protein</fullName>
    </recommendedName>
</protein>
<dbReference type="AlphaFoldDB" id="A0A1S7LH91"/>
<name>A0A1S7LH91_MAGMO</name>
<dbReference type="GO" id="GO:0061503">
    <property type="term" value="F:tRNA threonylcarbamoyladenosine dehydratase"/>
    <property type="evidence" value="ECO:0007669"/>
    <property type="project" value="TreeGrafter"/>
</dbReference>
<organism evidence="3">
    <name type="scientific">Magnetococcus massalia (strain MO-1)</name>
    <dbReference type="NCBI Taxonomy" id="451514"/>
    <lineage>
        <taxon>Bacteria</taxon>
        <taxon>Pseudomonadati</taxon>
        <taxon>Pseudomonadota</taxon>
        <taxon>Magnetococcia</taxon>
        <taxon>Magnetococcales</taxon>
        <taxon>Magnetococcaceae</taxon>
        <taxon>Magnetococcus</taxon>
    </lineage>
</organism>
<dbReference type="Gene3D" id="3.40.50.720">
    <property type="entry name" value="NAD(P)-binding Rossmann-like Domain"/>
    <property type="match status" value="1"/>
</dbReference>
<dbReference type="SUPFAM" id="SSF69572">
    <property type="entry name" value="Activating enzymes of the ubiquitin-like proteins"/>
    <property type="match status" value="1"/>
</dbReference>
<proteinExistence type="predicted"/>
<dbReference type="InterPro" id="IPR000594">
    <property type="entry name" value="ThiF_NAD_FAD-bd"/>
</dbReference>
<sequence length="255" mass="27612">MSFQAKTEGLFERSHILLEDEGIAKLQASHVLICGLGGVGGHASEALARAGVGRITLVDHDQVSPSNLNRQLVATRETIGQPKAQVMAQRIRSITLDTEVDAREQFIKPENIPALLEELQPDWVLDAIDSLNCKVGLIVEAMERQLPIVSSMGAGGRLDPTQLQVSDLMDTEGCPLAREVRKRSRRRGVGRGVRCVWSREPAKAPLPPEPVSMPGDVPGQPGRPRAVNGTISYMPSLFGLTLAGLIVQQLVQQNP</sequence>
<reference evidence="3" key="1">
    <citation type="submission" date="2015-04" db="EMBL/GenBank/DDBJ databases">
        <authorList>
            <person name="Syromyatnikov M.Y."/>
            <person name="Popov V.N."/>
        </authorList>
    </citation>
    <scope>NUCLEOTIDE SEQUENCE</scope>
    <source>
        <strain evidence="3">MO-1</strain>
    </source>
</reference>
<feature type="domain" description="THIF-type NAD/FAD binding fold" evidence="2">
    <location>
        <begin position="17"/>
        <end position="252"/>
    </location>
</feature>